<dbReference type="Pfam" id="PF07944">
    <property type="entry name" value="Beta-AFase-like_GH127_cat"/>
    <property type="match status" value="1"/>
</dbReference>
<feature type="domain" description="Non-reducing end beta-L-arabinofuranosidase-like GH127 catalytic" evidence="1">
    <location>
        <begin position="70"/>
        <end position="433"/>
    </location>
</feature>
<dbReference type="InterPro" id="IPR008928">
    <property type="entry name" value="6-hairpin_glycosidase_sf"/>
</dbReference>
<dbReference type="InterPro" id="IPR049046">
    <property type="entry name" value="Beta-AFase-like_GH127_middle"/>
</dbReference>
<dbReference type="PROSITE" id="PS51318">
    <property type="entry name" value="TAT"/>
    <property type="match status" value="1"/>
</dbReference>
<accession>A0A7C9KIR1</accession>
<dbReference type="InterPro" id="IPR012878">
    <property type="entry name" value="Beta-AFase-like_GH127_cat"/>
</dbReference>
<feature type="domain" description="Non-reducing end beta-L-arabinofuranosidase-like GH127 middle" evidence="2">
    <location>
        <begin position="446"/>
        <end position="538"/>
    </location>
</feature>
<gene>
    <name evidence="3" type="ORF">F3168_09520</name>
</gene>
<dbReference type="PANTHER" id="PTHR31151:SF0">
    <property type="entry name" value="PROLINE-TRNA LIGASE (DUF1680)"/>
    <property type="match status" value="1"/>
</dbReference>
<sequence length="622" mass="68143">MDVPPGRGARRRERNFMIALDSADISRRELMHCAACATAVTSLSAGSAAFAATGTAPAGKEAVREFPYGAVKLTGGPIKAQYDHVHAHYLALDNDRVLKVFRENAGLPAPGPNMGGWYDQDGFVPGLTLGQYISGLARIGAATGDKQCHDKVAALVDGFGKAFVKASNPYAGPRAQAQWAAYVMDKYVVGMIDAYRLSGVEQAKTLLPIIIEKCRPYISPVSVDRIGKVDPPYDETYIMSENLFHVADITGDDKYRQMAVHYMLDKEWFDPLAAGQDVLPEKHAYSHTIALSSGAQAYLHLGDEKYRKALVNAWKYMEPQRFASGGWGPEEQFVKLHEGKLAASLKSSKAHFETPCGAFADLKLARYLVRFTGEPQYGDGLERTLYNTMLAARLPDSDGGYPYYSDYGAAGEKRYYHQKWPCCSGTLVQGVADYVLNAYFHDDANLLVSLYTPSEVTWDRPGGAVEVVQETDYPATDTVRLTVRKPGDGKFGMKLRIPAWTKNATLKVNGTPQAVTPGTLATVSRNWKAGDTIELTIPQPLRTLPIDDRNPDLAAVMRGAVMYVGINPWQGIDAQTIALPGALEPMPGSDVAYRAKVGTRNLVFIPYHQVDTERSTTYFKTA</sequence>
<evidence type="ECO:0000259" key="2">
    <source>
        <dbReference type="Pfam" id="PF20736"/>
    </source>
</evidence>
<dbReference type="SUPFAM" id="SSF48208">
    <property type="entry name" value="Six-hairpin glycosidases"/>
    <property type="match status" value="1"/>
</dbReference>
<reference evidence="3 4" key="1">
    <citation type="submission" date="2019-09" db="EMBL/GenBank/DDBJ databases">
        <title>Polymorphobacter sp. isolated from a lake in China.</title>
        <authorList>
            <person name="Liu Z."/>
        </authorList>
    </citation>
    <scope>NUCLEOTIDE SEQUENCE [LARGE SCALE GENOMIC DNA]</scope>
    <source>
        <strain evidence="3 4">D40P</strain>
    </source>
</reference>
<evidence type="ECO:0000259" key="1">
    <source>
        <dbReference type="Pfam" id="PF07944"/>
    </source>
</evidence>
<evidence type="ECO:0008006" key="5">
    <source>
        <dbReference type="Google" id="ProtNLM"/>
    </source>
</evidence>
<comment type="caution">
    <text evidence="3">The sequence shown here is derived from an EMBL/GenBank/DDBJ whole genome shotgun (WGS) entry which is preliminary data.</text>
</comment>
<dbReference type="GO" id="GO:0005975">
    <property type="term" value="P:carbohydrate metabolic process"/>
    <property type="evidence" value="ECO:0007669"/>
    <property type="project" value="InterPro"/>
</dbReference>
<dbReference type="OrthoDB" id="9757939at2"/>
<evidence type="ECO:0000313" key="4">
    <source>
        <dbReference type="Proteomes" id="UP000481327"/>
    </source>
</evidence>
<organism evidence="3 4">
    <name type="scientific">Sandarakinorhabdus fusca</name>
    <dbReference type="NCBI Taxonomy" id="1439888"/>
    <lineage>
        <taxon>Bacteria</taxon>
        <taxon>Pseudomonadati</taxon>
        <taxon>Pseudomonadota</taxon>
        <taxon>Alphaproteobacteria</taxon>
        <taxon>Sphingomonadales</taxon>
        <taxon>Sphingosinicellaceae</taxon>
        <taxon>Sandarakinorhabdus</taxon>
    </lineage>
</organism>
<dbReference type="PANTHER" id="PTHR31151">
    <property type="entry name" value="PROLINE-TRNA LIGASE (DUF1680)"/>
    <property type="match status" value="1"/>
</dbReference>
<name>A0A7C9KIR1_9SPHN</name>
<keyword evidence="4" id="KW-1185">Reference proteome</keyword>
<proteinExistence type="predicted"/>
<dbReference type="Pfam" id="PF20736">
    <property type="entry name" value="Glyco_hydro127M"/>
    <property type="match status" value="1"/>
</dbReference>
<protein>
    <recommendedName>
        <fullName evidence="5">Glycoside hydrolase family 127 protein</fullName>
    </recommendedName>
</protein>
<dbReference type="Proteomes" id="UP000481327">
    <property type="component" value="Unassembled WGS sequence"/>
</dbReference>
<dbReference type="AlphaFoldDB" id="A0A7C9KIR1"/>
<evidence type="ECO:0000313" key="3">
    <source>
        <dbReference type="EMBL" id="MQT17499.1"/>
    </source>
</evidence>
<dbReference type="EMBL" id="WIOL01000003">
    <property type="protein sequence ID" value="MQT17499.1"/>
    <property type="molecule type" value="Genomic_DNA"/>
</dbReference>
<dbReference type="InterPro" id="IPR006311">
    <property type="entry name" value="TAT_signal"/>
</dbReference>